<dbReference type="InterPro" id="IPR000560">
    <property type="entry name" value="His_Pase_clade-2"/>
</dbReference>
<dbReference type="EC" id="3.1.3.8" evidence="2"/>
<keyword evidence="7" id="KW-0732">Signal</keyword>
<gene>
    <name evidence="8" type="ORF">N7498_007236</name>
</gene>
<feature type="signal peptide" evidence="7">
    <location>
        <begin position="1"/>
        <end position="19"/>
    </location>
</feature>
<dbReference type="AlphaFoldDB" id="A0A9W9JJI7"/>
<dbReference type="EMBL" id="JAPQKR010000014">
    <property type="protein sequence ID" value="KAJ5198119.1"/>
    <property type="molecule type" value="Genomic_DNA"/>
</dbReference>
<feature type="disulfide bond" evidence="6">
    <location>
        <begin position="68"/>
        <end position="385"/>
    </location>
</feature>
<feature type="active site" description="Proton donor" evidence="5">
    <location>
        <position position="336"/>
    </location>
</feature>
<dbReference type="InterPro" id="IPR016274">
    <property type="entry name" value="Histidine_acid_Pase_euk"/>
</dbReference>
<dbReference type="SUPFAM" id="SSF53254">
    <property type="entry name" value="Phosphoglycerate mutase-like"/>
    <property type="match status" value="1"/>
</dbReference>
<dbReference type="PIRSF" id="PIRSF000894">
    <property type="entry name" value="Acid_phosphatase"/>
    <property type="match status" value="1"/>
</dbReference>
<evidence type="ECO:0000256" key="1">
    <source>
        <dbReference type="ARBA" id="ARBA00005375"/>
    </source>
</evidence>
<dbReference type="RefSeq" id="XP_058306547.1">
    <property type="nucleotide sequence ID" value="XM_058454298.1"/>
</dbReference>
<evidence type="ECO:0000256" key="5">
    <source>
        <dbReference type="PIRSR" id="PIRSR000894-1"/>
    </source>
</evidence>
<reference evidence="8" key="2">
    <citation type="journal article" date="2023" name="IMA Fungus">
        <title>Comparative genomic study of the Penicillium genus elucidates a diverse pangenome and 15 lateral gene transfer events.</title>
        <authorList>
            <person name="Petersen C."/>
            <person name="Sorensen T."/>
            <person name="Nielsen M.R."/>
            <person name="Sondergaard T.E."/>
            <person name="Sorensen J.L."/>
            <person name="Fitzpatrick D.A."/>
            <person name="Frisvad J.C."/>
            <person name="Nielsen K.L."/>
        </authorList>
    </citation>
    <scope>NUCLEOTIDE SEQUENCE</scope>
    <source>
        <strain evidence="8">IBT 15544</strain>
    </source>
</reference>
<evidence type="ECO:0000256" key="6">
    <source>
        <dbReference type="PIRSR" id="PIRSR000894-2"/>
    </source>
</evidence>
<evidence type="ECO:0000256" key="4">
    <source>
        <dbReference type="ARBA" id="ARBA00023180"/>
    </source>
</evidence>
<keyword evidence="3" id="KW-0378">Hydrolase</keyword>
<organism evidence="8 9">
    <name type="scientific">Penicillium cinerascens</name>
    <dbReference type="NCBI Taxonomy" id="70096"/>
    <lineage>
        <taxon>Eukaryota</taxon>
        <taxon>Fungi</taxon>
        <taxon>Dikarya</taxon>
        <taxon>Ascomycota</taxon>
        <taxon>Pezizomycotina</taxon>
        <taxon>Eurotiomycetes</taxon>
        <taxon>Eurotiomycetidae</taxon>
        <taxon>Eurotiales</taxon>
        <taxon>Aspergillaceae</taxon>
        <taxon>Penicillium</taxon>
    </lineage>
</organism>
<evidence type="ECO:0000256" key="3">
    <source>
        <dbReference type="ARBA" id="ARBA00022801"/>
    </source>
</evidence>
<comment type="similarity">
    <text evidence="1">Belongs to the histidine acid phosphatase family.</text>
</comment>
<dbReference type="GeneID" id="83181599"/>
<evidence type="ECO:0000313" key="8">
    <source>
        <dbReference type="EMBL" id="KAJ5198119.1"/>
    </source>
</evidence>
<dbReference type="PROSITE" id="PS00616">
    <property type="entry name" value="HIS_ACID_PHOSPHAT_1"/>
    <property type="match status" value="1"/>
</dbReference>
<dbReference type="InterPro" id="IPR033379">
    <property type="entry name" value="Acid_Pase_AS"/>
</dbReference>
<proteinExistence type="inferred from homology"/>
<reference evidence="8" key="1">
    <citation type="submission" date="2022-12" db="EMBL/GenBank/DDBJ databases">
        <authorList>
            <person name="Petersen C."/>
        </authorList>
    </citation>
    <scope>NUCLEOTIDE SEQUENCE</scope>
    <source>
        <strain evidence="8">IBT 15544</strain>
    </source>
</reference>
<dbReference type="OrthoDB" id="6509975at2759"/>
<sequence>MPFLSLLASGLALTSLVSAVSKPFPKFGEKQFSQEFLDGYNLLKQIGSLGPYSNRVSYGVDRNTPAGCEVDQAFMLMRHGERYPDASLGVGYVAALDKMRFSNITSWRGDLAFMNEWTYYVDDEAMYSQESTTGPYAGLLDAFHRGSEYRLRYGHLWDGKSVVPIFSSGYERVIETARYFGQGFFGYNYSTNAAMNIIPEAVTQGADSLTPYCTADTSYVACIYEYLGSTLPPLEVAAARFNTQNPGLNLNASDVSQLMEMASFELNVRAYSPWIDAFTADEWVAYGYTLDLGYYYCFGPGSEYQIATGQVYANATRVLMEAGPEAGSMFWSFAHDANITPVVAALGIDVPEKHLPKDTIPFPNPYRVADIVPMGGLITLERMTCKATAISDAGVFIRAVLNEAVVPFNSCQNGPGYSFPLANYSAIIDALPRFDETCNIPASYPQSLDFFWNYNTSTQYNYQKGPIGYQLTDTDV</sequence>
<keyword evidence="6" id="KW-1015">Disulfide bond</keyword>
<dbReference type="Gene3D" id="3.40.50.1240">
    <property type="entry name" value="Phosphoglycerate mutase-like"/>
    <property type="match status" value="1"/>
</dbReference>
<dbReference type="InterPro" id="IPR029033">
    <property type="entry name" value="His_PPase_superfam"/>
</dbReference>
<comment type="caution">
    <text evidence="8">The sequence shown here is derived from an EMBL/GenBank/DDBJ whole genome shotgun (WGS) entry which is preliminary data.</text>
</comment>
<dbReference type="PANTHER" id="PTHR20963">
    <property type="entry name" value="MULTIPLE INOSITOL POLYPHOSPHATE PHOSPHATASE-RELATED"/>
    <property type="match status" value="1"/>
</dbReference>
<dbReference type="PANTHER" id="PTHR20963:SF18">
    <property type="entry name" value="ACID PHOSPHATASE PHO11-RELATED"/>
    <property type="match status" value="1"/>
</dbReference>
<evidence type="ECO:0000313" key="9">
    <source>
        <dbReference type="Proteomes" id="UP001150904"/>
    </source>
</evidence>
<accession>A0A9W9JJI7</accession>
<feature type="chain" id="PRO_5040834699" description="3-phytase" evidence="7">
    <location>
        <begin position="20"/>
        <end position="476"/>
    </location>
</feature>
<keyword evidence="9" id="KW-1185">Reference proteome</keyword>
<dbReference type="Proteomes" id="UP001150904">
    <property type="component" value="Unassembled WGS sequence"/>
</dbReference>
<name>A0A9W9JJI7_9EURO</name>
<keyword evidence="4" id="KW-0325">Glycoprotein</keyword>
<protein>
    <recommendedName>
        <fullName evidence="2">3-phytase</fullName>
        <ecNumber evidence="2">3.1.3.8</ecNumber>
    </recommendedName>
</protein>
<dbReference type="GO" id="GO:0016158">
    <property type="term" value="F:inositol hexakisphosphate 3-phosphatase activity"/>
    <property type="evidence" value="ECO:0007669"/>
    <property type="project" value="UniProtKB-EC"/>
</dbReference>
<dbReference type="GO" id="GO:0009277">
    <property type="term" value="C:fungal-type cell wall"/>
    <property type="evidence" value="ECO:0007669"/>
    <property type="project" value="TreeGrafter"/>
</dbReference>
<evidence type="ECO:0000256" key="7">
    <source>
        <dbReference type="SAM" id="SignalP"/>
    </source>
</evidence>
<evidence type="ECO:0000256" key="2">
    <source>
        <dbReference type="ARBA" id="ARBA00012632"/>
    </source>
</evidence>
<dbReference type="CDD" id="cd07061">
    <property type="entry name" value="HP_HAP_like"/>
    <property type="match status" value="1"/>
</dbReference>
<dbReference type="GO" id="GO:0003993">
    <property type="term" value="F:acid phosphatase activity"/>
    <property type="evidence" value="ECO:0007669"/>
    <property type="project" value="TreeGrafter"/>
</dbReference>
<dbReference type="Pfam" id="PF00328">
    <property type="entry name" value="His_Phos_2"/>
    <property type="match status" value="1"/>
</dbReference>
<feature type="active site" description="Nucleophile" evidence="5">
    <location>
        <position position="79"/>
    </location>
</feature>